<feature type="region of interest" description="Disordered" evidence="2">
    <location>
        <begin position="318"/>
        <end position="348"/>
    </location>
</feature>
<feature type="compositionally biased region" description="Acidic residues" evidence="2">
    <location>
        <begin position="330"/>
        <end position="347"/>
    </location>
</feature>
<feature type="transmembrane region" description="Helical" evidence="3">
    <location>
        <begin position="208"/>
        <end position="230"/>
    </location>
</feature>
<feature type="compositionally biased region" description="Polar residues" evidence="2">
    <location>
        <begin position="629"/>
        <end position="648"/>
    </location>
</feature>
<feature type="compositionally biased region" description="Basic and acidic residues" evidence="2">
    <location>
        <begin position="318"/>
        <end position="328"/>
    </location>
</feature>
<dbReference type="InterPro" id="IPR001368">
    <property type="entry name" value="TNFR/NGFR_Cys_rich_reg"/>
</dbReference>
<dbReference type="GO" id="GO:0019955">
    <property type="term" value="F:cytokine binding"/>
    <property type="evidence" value="ECO:0007669"/>
    <property type="project" value="TreeGrafter"/>
</dbReference>
<feature type="region of interest" description="Disordered" evidence="2">
    <location>
        <begin position="603"/>
        <end position="664"/>
    </location>
</feature>
<dbReference type="Proteomes" id="UP000265080">
    <property type="component" value="Chromosome 22"/>
</dbReference>
<keyword evidence="4" id="KW-0732">Signal</keyword>
<dbReference type="GO" id="GO:0070555">
    <property type="term" value="P:response to interleukin-1"/>
    <property type="evidence" value="ECO:0007669"/>
    <property type="project" value="TreeGrafter"/>
</dbReference>
<dbReference type="GO" id="GO:0045780">
    <property type="term" value="P:positive regulation of bone resorption"/>
    <property type="evidence" value="ECO:0007669"/>
    <property type="project" value="TreeGrafter"/>
</dbReference>
<reference evidence="6" key="3">
    <citation type="submission" date="2025-09" db="UniProtKB">
        <authorList>
            <consortium name="Ensembl"/>
        </authorList>
    </citation>
    <scope>IDENTIFICATION</scope>
</reference>
<dbReference type="GeneTree" id="ENSGT00940000168990"/>
<dbReference type="Ensembl" id="ENSAPET00000034589.1">
    <property type="protein sequence ID" value="ENSAPEP00000033708.1"/>
    <property type="gene ID" value="ENSAPEG00000023953.1"/>
</dbReference>
<dbReference type="AlphaFoldDB" id="A0A3P8UDS7"/>
<evidence type="ECO:0000256" key="3">
    <source>
        <dbReference type="SAM" id="Phobius"/>
    </source>
</evidence>
<dbReference type="InterPro" id="IPR053075">
    <property type="entry name" value="TNFRSF11A"/>
</dbReference>
<evidence type="ECO:0000313" key="6">
    <source>
        <dbReference type="Ensembl" id="ENSAPEP00000033708.1"/>
    </source>
</evidence>
<dbReference type="PANTHER" id="PTHR47134">
    <property type="entry name" value="TUMOR NECROSIS FACTOR RECEPTOR SUPERFAMILY MEMBER 11A"/>
    <property type="match status" value="1"/>
</dbReference>
<keyword evidence="7" id="KW-1185">Reference proteome</keyword>
<feature type="signal peptide" evidence="4">
    <location>
        <begin position="1"/>
        <end position="29"/>
    </location>
</feature>
<dbReference type="SMART" id="SM00208">
    <property type="entry name" value="TNFR"/>
    <property type="match status" value="2"/>
</dbReference>
<keyword evidence="1" id="KW-1015">Disulfide bond</keyword>
<reference evidence="6 7" key="1">
    <citation type="submission" date="2018-03" db="EMBL/GenBank/DDBJ databases">
        <title>Finding Nemo's genes: A chromosome-scale reference assembly of the genome of the orange clownfish Amphiprion percula.</title>
        <authorList>
            <person name="Lehmann R."/>
        </authorList>
    </citation>
    <scope>NUCLEOTIDE SEQUENCE</scope>
</reference>
<dbReference type="PROSITE" id="PS50050">
    <property type="entry name" value="TNFR_NGFR_2"/>
    <property type="match status" value="1"/>
</dbReference>
<dbReference type="GO" id="GO:0005031">
    <property type="term" value="F:tumor necrosis factor receptor activity"/>
    <property type="evidence" value="ECO:0007669"/>
    <property type="project" value="TreeGrafter"/>
</dbReference>
<dbReference type="GO" id="GO:0009897">
    <property type="term" value="C:external side of plasma membrane"/>
    <property type="evidence" value="ECO:0007669"/>
    <property type="project" value="TreeGrafter"/>
</dbReference>
<reference evidence="6" key="2">
    <citation type="submission" date="2025-08" db="UniProtKB">
        <authorList>
            <consortium name="Ensembl"/>
        </authorList>
    </citation>
    <scope>IDENTIFICATION</scope>
</reference>
<accession>A0A3P8UDS7</accession>
<organism evidence="6 7">
    <name type="scientific">Amphiprion percula</name>
    <name type="common">Orange clownfish</name>
    <name type="synonym">Lutjanus percula</name>
    <dbReference type="NCBI Taxonomy" id="161767"/>
    <lineage>
        <taxon>Eukaryota</taxon>
        <taxon>Metazoa</taxon>
        <taxon>Chordata</taxon>
        <taxon>Craniata</taxon>
        <taxon>Vertebrata</taxon>
        <taxon>Euteleostomi</taxon>
        <taxon>Actinopterygii</taxon>
        <taxon>Neopterygii</taxon>
        <taxon>Teleostei</taxon>
        <taxon>Neoteleostei</taxon>
        <taxon>Acanthomorphata</taxon>
        <taxon>Ovalentaria</taxon>
        <taxon>Pomacentridae</taxon>
        <taxon>Amphiprion</taxon>
    </lineage>
</organism>
<dbReference type="STRING" id="161767.ENSAPEP00000033708"/>
<evidence type="ECO:0000259" key="5">
    <source>
        <dbReference type="PROSITE" id="PS50050"/>
    </source>
</evidence>
<dbReference type="GO" id="GO:0001503">
    <property type="term" value="P:ossification"/>
    <property type="evidence" value="ECO:0007669"/>
    <property type="project" value="TreeGrafter"/>
</dbReference>
<feature type="chain" id="PRO_5018313553" evidence="4">
    <location>
        <begin position="30"/>
        <end position="664"/>
    </location>
</feature>
<feature type="compositionally biased region" description="Polar residues" evidence="2">
    <location>
        <begin position="558"/>
        <end position="572"/>
    </location>
</feature>
<feature type="domain" description="TNFR-Cys" evidence="5">
    <location>
        <begin position="33"/>
        <end position="68"/>
    </location>
</feature>
<feature type="repeat" description="TNFR-Cys" evidence="1">
    <location>
        <begin position="33"/>
        <end position="68"/>
    </location>
</feature>
<dbReference type="SUPFAM" id="SSF57586">
    <property type="entry name" value="TNF receptor-like"/>
    <property type="match status" value="1"/>
</dbReference>
<dbReference type="GO" id="GO:0072674">
    <property type="term" value="P:multinuclear osteoclast differentiation"/>
    <property type="evidence" value="ECO:0007669"/>
    <property type="project" value="TreeGrafter"/>
</dbReference>
<keyword evidence="3" id="KW-1133">Transmembrane helix</keyword>
<name>A0A3P8UDS7_AMPPE</name>
<dbReference type="OMA" id="CQRNTIC"/>
<keyword evidence="3" id="KW-0472">Membrane</keyword>
<dbReference type="PROSITE" id="PS00652">
    <property type="entry name" value="TNFR_NGFR_1"/>
    <property type="match status" value="1"/>
</dbReference>
<evidence type="ECO:0000256" key="4">
    <source>
        <dbReference type="SAM" id="SignalP"/>
    </source>
</evidence>
<proteinExistence type="predicted"/>
<comment type="caution">
    <text evidence="1">Lacks conserved residue(s) required for the propagation of feature annotation.</text>
</comment>
<protein>
    <submittedName>
        <fullName evidence="6">Tumor necrosis factor receptor superfamily, member 11a, NFKB activator</fullName>
    </submittedName>
</protein>
<keyword evidence="3" id="KW-0812">Transmembrane</keyword>
<sequence>MRLNFSTSWIFRGWITCVLVTFYAQNAVSKSDPCDETHYFSRGSRCCNKCGPGTRVLFPCSESQKTMCRNCSPGEYQPGWTSKTSCTLQKFCDEGKGFLERSKIPDNPMAAEPCRCRPGLQCYSVNCEYCELIPTCPAGQGLELDPESSTGRKVCVECKKGFFSAEKNAEQCKPWTNCKSEGRRETQPGSTTADAECGLPVSGAEPSWVIVSVLSVITVLCLLILLLFCYKDKLKLLSVNLRSCVQNLKRTRIQQETLAPLYHSGAGGGIGGPKCSPCETTKLICQAPHSPTDGPTCTFPTSTTDVKVSLPFTVEMPEKEGIKGKTVMEDQSEGSGEPEEVSEDEEVVSVSPLLPVSCPCVIPVCEPLEVGENEDCSQAVSPGTPGTCSCGGLDLEESGKEDKSDSKRADKGGGRADGNQEKMSTSETGAASLVSLSPPLLHTSSVIPPSSPLAELCLPLSQAQMRPEFKSHLPGISPVKQEGLYRLASASSTSTESSTTSPMSSVSPLMTSSSVGDLYLDKPPEGPNPGQGQGMSWGDSRENKLSTGELELECSPESLHSQLSEPTLTSGQVSGNHNTTFISSGQVMNFSGDVIVVYVSQTSHGNDGEGQDDAFGSPVQEEANETALFFQSSLRSQGDSISQSTLQDETLPVQEGIQEQPLGK</sequence>
<feature type="region of interest" description="Disordered" evidence="2">
    <location>
        <begin position="488"/>
        <end position="572"/>
    </location>
</feature>
<feature type="compositionally biased region" description="Basic and acidic residues" evidence="2">
    <location>
        <begin position="397"/>
        <end position="420"/>
    </location>
</feature>
<evidence type="ECO:0000313" key="7">
    <source>
        <dbReference type="Proteomes" id="UP000265080"/>
    </source>
</evidence>
<evidence type="ECO:0000256" key="1">
    <source>
        <dbReference type="PROSITE-ProRule" id="PRU00206"/>
    </source>
</evidence>
<feature type="compositionally biased region" description="Low complexity" evidence="2">
    <location>
        <begin position="488"/>
        <end position="515"/>
    </location>
</feature>
<feature type="disulfide bond" evidence="1">
    <location>
        <begin position="50"/>
        <end position="68"/>
    </location>
</feature>
<dbReference type="Gene3D" id="2.10.50.10">
    <property type="entry name" value="Tumor Necrosis Factor Receptor, subunit A, domain 2"/>
    <property type="match status" value="2"/>
</dbReference>
<feature type="region of interest" description="Disordered" evidence="2">
    <location>
        <begin position="391"/>
        <end position="430"/>
    </location>
</feature>
<evidence type="ECO:0000256" key="2">
    <source>
        <dbReference type="SAM" id="MobiDB-lite"/>
    </source>
</evidence>
<dbReference type="PANTHER" id="PTHR47134:SF1">
    <property type="entry name" value="TUMOR NECROSIS FACTOR RECEPTOR SUPERFAMILY MEMBER 11A"/>
    <property type="match status" value="1"/>
</dbReference>
<feature type="disulfide bond" evidence="1">
    <location>
        <begin position="47"/>
        <end position="60"/>
    </location>
</feature>